<dbReference type="PIRSF" id="PIRSF000495">
    <property type="entry name" value="Amidotransf_hisH"/>
    <property type="match status" value="1"/>
</dbReference>
<evidence type="ECO:0000256" key="13">
    <source>
        <dbReference type="PIRSR" id="PIRSR000495-1"/>
    </source>
</evidence>
<dbReference type="CDD" id="cd01748">
    <property type="entry name" value="GATase1_IGP_Synthase"/>
    <property type="match status" value="1"/>
</dbReference>
<keyword evidence="5 12" id="KW-0028">Amino-acid biosynthesis</keyword>
<evidence type="ECO:0000256" key="6">
    <source>
        <dbReference type="ARBA" id="ARBA00022801"/>
    </source>
</evidence>
<keyword evidence="15" id="KW-0328">Glycosyltransferase</keyword>
<dbReference type="EC" id="4.3.2.10" evidence="12"/>
<dbReference type="PRINTS" id="PR00096">
    <property type="entry name" value="GATASE"/>
</dbReference>
<keyword evidence="15" id="KW-0808">Transferase</keyword>
<dbReference type="GO" id="GO:0016829">
    <property type="term" value="F:lyase activity"/>
    <property type="evidence" value="ECO:0007669"/>
    <property type="project" value="UniProtKB-KW"/>
</dbReference>
<evidence type="ECO:0000256" key="8">
    <source>
        <dbReference type="ARBA" id="ARBA00023102"/>
    </source>
</evidence>
<organism evidence="15">
    <name type="scientific">uncultured Stenotrophomonas sp</name>
    <dbReference type="NCBI Taxonomy" id="165438"/>
    <lineage>
        <taxon>Bacteria</taxon>
        <taxon>Pseudomonadati</taxon>
        <taxon>Pseudomonadota</taxon>
        <taxon>Gammaproteobacteria</taxon>
        <taxon>Lysobacterales</taxon>
        <taxon>Lysobacteraceae</taxon>
        <taxon>Stenotrophomonas</taxon>
        <taxon>environmental samples</taxon>
    </lineage>
</organism>
<comment type="pathway">
    <text evidence="2 12">Amino-acid biosynthesis; L-histidine biosynthesis; L-histidine from 5-phospho-alpha-D-ribose 1-diphosphate: step 5/9.</text>
</comment>
<dbReference type="PROSITE" id="PS51273">
    <property type="entry name" value="GATASE_TYPE_1"/>
    <property type="match status" value="1"/>
</dbReference>
<evidence type="ECO:0000256" key="5">
    <source>
        <dbReference type="ARBA" id="ARBA00022605"/>
    </source>
</evidence>
<dbReference type="UniPathway" id="UPA00031">
    <property type="reaction ID" value="UER00010"/>
</dbReference>
<dbReference type="PANTHER" id="PTHR42701">
    <property type="entry name" value="IMIDAZOLE GLYCEROL PHOSPHATE SYNTHASE SUBUNIT HISH"/>
    <property type="match status" value="1"/>
</dbReference>
<dbReference type="EC" id="3.5.1.2" evidence="12"/>
<keyword evidence="4 12" id="KW-0963">Cytoplasm</keyword>
<dbReference type="PANTHER" id="PTHR42701:SF1">
    <property type="entry name" value="IMIDAZOLE GLYCEROL PHOSPHATE SYNTHASE SUBUNIT HISH"/>
    <property type="match status" value="1"/>
</dbReference>
<protein>
    <recommendedName>
        <fullName evidence="12">Imidazole glycerol phosphate synthase subunit HisH</fullName>
        <ecNumber evidence="12">4.3.2.10</ecNumber>
    </recommendedName>
    <alternativeName>
        <fullName evidence="12">IGP synthase glutaminase subunit</fullName>
        <ecNumber evidence="12">3.5.1.2</ecNumber>
    </alternativeName>
    <alternativeName>
        <fullName evidence="12">IGP synthase subunit HisH</fullName>
    </alternativeName>
    <alternativeName>
        <fullName evidence="12">ImGP synthase subunit HisH</fullName>
        <shortName evidence="12">IGPS subunit HisH</shortName>
    </alternativeName>
</protein>
<dbReference type="InterPro" id="IPR010139">
    <property type="entry name" value="Imidazole-glycPsynth_HisH"/>
</dbReference>
<dbReference type="Gene3D" id="3.40.50.880">
    <property type="match status" value="1"/>
</dbReference>
<evidence type="ECO:0000256" key="12">
    <source>
        <dbReference type="HAMAP-Rule" id="MF_00278"/>
    </source>
</evidence>
<evidence type="ECO:0000256" key="4">
    <source>
        <dbReference type="ARBA" id="ARBA00022490"/>
    </source>
</evidence>
<dbReference type="GO" id="GO:0004359">
    <property type="term" value="F:glutaminase activity"/>
    <property type="evidence" value="ECO:0007669"/>
    <property type="project" value="UniProtKB-EC"/>
</dbReference>
<evidence type="ECO:0000256" key="10">
    <source>
        <dbReference type="ARBA" id="ARBA00047838"/>
    </source>
</evidence>
<feature type="domain" description="Glutamine amidotransferase" evidence="14">
    <location>
        <begin position="6"/>
        <end position="195"/>
    </location>
</feature>
<name>A0A1Y5Q637_9GAMM</name>
<keyword evidence="6 12" id="KW-0378">Hydrolase</keyword>
<dbReference type="GO" id="GO:0000105">
    <property type="term" value="P:L-histidine biosynthetic process"/>
    <property type="evidence" value="ECO:0007669"/>
    <property type="project" value="UniProtKB-UniRule"/>
</dbReference>
<dbReference type="InterPro" id="IPR017926">
    <property type="entry name" value="GATASE"/>
</dbReference>
<dbReference type="EMBL" id="FLTS01000001">
    <property type="protein sequence ID" value="SBV36215.1"/>
    <property type="molecule type" value="Genomic_DNA"/>
</dbReference>
<dbReference type="InterPro" id="IPR029062">
    <property type="entry name" value="Class_I_gatase-like"/>
</dbReference>
<comment type="function">
    <text evidence="12">IGPS catalyzes the conversion of PRFAR and glutamine to IGP, AICAR and glutamate. The HisH subunit catalyzes the hydrolysis of glutamine to glutamate and ammonia as part of the synthesis of IGP and AICAR. The resulting ammonia molecule is channeled to the active site of HisF.</text>
</comment>
<dbReference type="GO" id="GO:0005737">
    <property type="term" value="C:cytoplasm"/>
    <property type="evidence" value="ECO:0007669"/>
    <property type="project" value="UniProtKB-SubCell"/>
</dbReference>
<reference evidence="15" key="1">
    <citation type="submission" date="2016-03" db="EMBL/GenBank/DDBJ databases">
        <authorList>
            <person name="Ploux O."/>
        </authorList>
    </citation>
    <scope>NUCLEOTIDE SEQUENCE</scope>
    <source>
        <strain evidence="15">UC10</strain>
    </source>
</reference>
<evidence type="ECO:0000259" key="14">
    <source>
        <dbReference type="Pfam" id="PF00117"/>
    </source>
</evidence>
<keyword evidence="8 12" id="KW-0368">Histidine biosynthesis</keyword>
<dbReference type="FunFam" id="3.40.50.880:FF:000009">
    <property type="entry name" value="Imidazole glycerol phosphate synthase subunit HisH"/>
    <property type="match status" value="1"/>
</dbReference>
<proteinExistence type="inferred from homology"/>
<comment type="subcellular location">
    <subcellularLocation>
        <location evidence="1 12">Cytoplasm</location>
    </subcellularLocation>
</comment>
<evidence type="ECO:0000256" key="1">
    <source>
        <dbReference type="ARBA" id="ARBA00004496"/>
    </source>
</evidence>
<feature type="active site" evidence="12 13">
    <location>
        <position position="179"/>
    </location>
</feature>
<feature type="active site" evidence="12 13">
    <location>
        <position position="181"/>
    </location>
</feature>
<sequence length="200" mass="21210">MSAVGLIDAGGANLGSVRYALERLGVEVRMVREPSALEGVQRVVLPGVGAAAEGMRRLHAQGLVQPLRGLQVPLMGICLGMQLLFERSEEGDVECLGLLPGIVRRLHPAVGVRVPHMGWNKLLALRESSLLDGVAAGSSAYFVHSYAAPVTSDTVAACHHGGLFTAVVQRGRLCGAQFHPERSAGPGARILRNFIENDFS</sequence>
<dbReference type="AlphaFoldDB" id="A0A1Y5Q637"/>
<comment type="subunit">
    <text evidence="3 12">Heterodimer of HisH and HisF.</text>
</comment>
<evidence type="ECO:0000256" key="3">
    <source>
        <dbReference type="ARBA" id="ARBA00011152"/>
    </source>
</evidence>
<comment type="catalytic activity">
    <reaction evidence="11 12">
        <text>L-glutamine + H2O = L-glutamate + NH4(+)</text>
        <dbReference type="Rhea" id="RHEA:15889"/>
        <dbReference type="ChEBI" id="CHEBI:15377"/>
        <dbReference type="ChEBI" id="CHEBI:28938"/>
        <dbReference type="ChEBI" id="CHEBI:29985"/>
        <dbReference type="ChEBI" id="CHEBI:58359"/>
        <dbReference type="EC" id="3.5.1.2"/>
    </reaction>
</comment>
<accession>A0A1Y5Q637</accession>
<evidence type="ECO:0000256" key="2">
    <source>
        <dbReference type="ARBA" id="ARBA00005091"/>
    </source>
</evidence>
<evidence type="ECO:0000256" key="11">
    <source>
        <dbReference type="ARBA" id="ARBA00049534"/>
    </source>
</evidence>
<evidence type="ECO:0000313" key="15">
    <source>
        <dbReference type="EMBL" id="SBV36215.1"/>
    </source>
</evidence>
<dbReference type="NCBIfam" id="TIGR01855">
    <property type="entry name" value="IMP_synth_hisH"/>
    <property type="match status" value="1"/>
</dbReference>
<keyword evidence="7 12" id="KW-0315">Glutamine amidotransferase</keyword>
<feature type="active site" description="Nucleophile" evidence="12 13">
    <location>
        <position position="78"/>
    </location>
</feature>
<evidence type="ECO:0000256" key="7">
    <source>
        <dbReference type="ARBA" id="ARBA00022962"/>
    </source>
</evidence>
<dbReference type="HAMAP" id="MF_00278">
    <property type="entry name" value="HisH"/>
    <property type="match status" value="1"/>
</dbReference>
<comment type="catalytic activity">
    <reaction evidence="10 12">
        <text>5-[(5-phospho-1-deoxy-D-ribulos-1-ylimino)methylamino]-1-(5-phospho-beta-D-ribosyl)imidazole-4-carboxamide + L-glutamine = D-erythro-1-(imidazol-4-yl)glycerol 3-phosphate + 5-amino-1-(5-phospho-beta-D-ribosyl)imidazole-4-carboxamide + L-glutamate + H(+)</text>
        <dbReference type="Rhea" id="RHEA:24793"/>
        <dbReference type="ChEBI" id="CHEBI:15378"/>
        <dbReference type="ChEBI" id="CHEBI:29985"/>
        <dbReference type="ChEBI" id="CHEBI:58278"/>
        <dbReference type="ChEBI" id="CHEBI:58359"/>
        <dbReference type="ChEBI" id="CHEBI:58475"/>
        <dbReference type="ChEBI" id="CHEBI:58525"/>
        <dbReference type="EC" id="4.3.2.10"/>
    </reaction>
</comment>
<dbReference type="Pfam" id="PF00117">
    <property type="entry name" value="GATase"/>
    <property type="match status" value="1"/>
</dbReference>
<dbReference type="GO" id="GO:0000107">
    <property type="term" value="F:imidazoleglycerol-phosphate synthase activity"/>
    <property type="evidence" value="ECO:0007669"/>
    <property type="project" value="UniProtKB-UniRule"/>
</dbReference>
<dbReference type="SUPFAM" id="SSF52317">
    <property type="entry name" value="Class I glutamine amidotransferase-like"/>
    <property type="match status" value="1"/>
</dbReference>
<gene>
    <name evidence="12 15" type="primary">hisH</name>
    <name evidence="15" type="ORF">STPYR_11145</name>
</gene>
<keyword evidence="9 12" id="KW-0456">Lyase</keyword>
<evidence type="ECO:0000256" key="9">
    <source>
        <dbReference type="ARBA" id="ARBA00023239"/>
    </source>
</evidence>